<accession>A0A7R5L8L2</accession>
<dbReference type="InterPro" id="IPR013783">
    <property type="entry name" value="Ig-like_fold"/>
</dbReference>
<dbReference type="Gene3D" id="2.60.40.10">
    <property type="entry name" value="Immunoglobulins"/>
    <property type="match status" value="1"/>
</dbReference>
<dbReference type="PANTHER" id="PTHR23053:SF0">
    <property type="entry name" value="HYDROCEPHALUS-INDUCING PROTEIN HOMOLOG"/>
    <property type="match status" value="1"/>
</dbReference>
<evidence type="ECO:0000313" key="2">
    <source>
        <dbReference type="RefSeq" id="XP_039247184.1"/>
    </source>
</evidence>
<dbReference type="PANTHER" id="PTHR23053">
    <property type="entry name" value="DLEC1 DELETED IN LUNG AND ESOPHAGEAL CANCER 1"/>
    <property type="match status" value="1"/>
</dbReference>
<dbReference type="GO" id="GO:0003341">
    <property type="term" value="P:cilium movement"/>
    <property type="evidence" value="ECO:0007669"/>
    <property type="project" value="TreeGrafter"/>
</dbReference>
<dbReference type="InterPro" id="IPR033305">
    <property type="entry name" value="Hydin-like"/>
</dbReference>
<dbReference type="GO" id="GO:1904158">
    <property type="term" value="P:axonemal central apparatus assembly"/>
    <property type="evidence" value="ECO:0007669"/>
    <property type="project" value="TreeGrafter"/>
</dbReference>
<dbReference type="Proteomes" id="UP000504627">
    <property type="component" value="Unplaced"/>
</dbReference>
<proteinExistence type="predicted"/>
<dbReference type="AlphaFoldDB" id="A0A7R5L8L2"/>
<reference evidence="2" key="1">
    <citation type="submission" date="2025-08" db="UniProtKB">
        <authorList>
            <consortium name="RefSeq"/>
        </authorList>
    </citation>
    <scope>IDENTIFICATION</scope>
    <source>
        <tissue evidence="2">Muscle</tissue>
    </source>
</reference>
<gene>
    <name evidence="2" type="primary">LOC120325292</name>
</gene>
<evidence type="ECO:0000313" key="1">
    <source>
        <dbReference type="Proteomes" id="UP000504627"/>
    </source>
</evidence>
<name>A0A7R5L8L2_9PASS</name>
<dbReference type="GeneID" id="120325292"/>
<organism evidence="1 2">
    <name type="scientific">Pipra filicauda</name>
    <name type="common">Wire-tailed manakin</name>
    <dbReference type="NCBI Taxonomy" id="649802"/>
    <lineage>
        <taxon>Eukaryota</taxon>
        <taxon>Metazoa</taxon>
        <taxon>Chordata</taxon>
        <taxon>Craniata</taxon>
        <taxon>Vertebrata</taxon>
        <taxon>Euteleostomi</taxon>
        <taxon>Archelosauria</taxon>
        <taxon>Archosauria</taxon>
        <taxon>Dinosauria</taxon>
        <taxon>Saurischia</taxon>
        <taxon>Theropoda</taxon>
        <taxon>Coelurosauria</taxon>
        <taxon>Aves</taxon>
        <taxon>Neognathae</taxon>
        <taxon>Neoaves</taxon>
        <taxon>Telluraves</taxon>
        <taxon>Australaves</taxon>
        <taxon>Passeriformes</taxon>
        <taxon>Pipridae</taxon>
        <taxon>Pipra</taxon>
    </lineage>
</organism>
<dbReference type="RefSeq" id="XP_039247184.1">
    <property type="nucleotide sequence ID" value="XM_039391250.1"/>
</dbReference>
<dbReference type="InParanoid" id="A0A7R5L8L2"/>
<feature type="non-terminal residue" evidence="2">
    <location>
        <position position="227"/>
    </location>
</feature>
<protein>
    <submittedName>
        <fullName evidence="2">Hydrocephalus-inducing protein homolog</fullName>
    </submittedName>
</protein>
<dbReference type="GO" id="GO:0005930">
    <property type="term" value="C:axoneme"/>
    <property type="evidence" value="ECO:0007669"/>
    <property type="project" value="TreeGrafter"/>
</dbReference>
<sequence length="227" mass="24715">MAWHLSGLDDLGDDFSASQGRGIVGPRTDFEVSDTENILGIVQAETIKVSVEVYDVNLSINMPEGPDGSLEFGTINVLDNKQQVLSLQNKGLYDIEYSFKLTTGSAKRGDLESPFTVRPQGAVLKASRPPVKVEVLFHPTTEMFLESKPILLCQVIDLKSGQGGETVATIPVRVSARAVYSKDSIEPASPIDFGAMVKGTKKRQVLIVENKGTLSFKFLIHRAPPLQ</sequence>
<keyword evidence="1" id="KW-1185">Reference proteome</keyword>